<feature type="transmembrane region" description="Helical" evidence="6">
    <location>
        <begin position="313"/>
        <end position="336"/>
    </location>
</feature>
<dbReference type="PROSITE" id="PS50850">
    <property type="entry name" value="MFS"/>
    <property type="match status" value="1"/>
</dbReference>
<dbReference type="GO" id="GO:0005886">
    <property type="term" value="C:plasma membrane"/>
    <property type="evidence" value="ECO:0007669"/>
    <property type="project" value="TreeGrafter"/>
</dbReference>
<feature type="transmembrane region" description="Helical" evidence="6">
    <location>
        <begin position="44"/>
        <end position="72"/>
    </location>
</feature>
<dbReference type="Gene3D" id="1.20.1250.20">
    <property type="entry name" value="MFS general substrate transporter like domains"/>
    <property type="match status" value="1"/>
</dbReference>
<evidence type="ECO:0000256" key="4">
    <source>
        <dbReference type="ARBA" id="ARBA00023136"/>
    </source>
</evidence>
<dbReference type="EMBL" id="JAUKUD010000005">
    <property type="protein sequence ID" value="KAK0743736.1"/>
    <property type="molecule type" value="Genomic_DNA"/>
</dbReference>
<feature type="domain" description="Major facilitator superfamily (MFS) profile" evidence="7">
    <location>
        <begin position="47"/>
        <end position="537"/>
    </location>
</feature>
<dbReference type="PANTHER" id="PTHR23501:SF43">
    <property type="entry name" value="MULTIDRUG TRANSPORTER, PUTATIVE (AFU_ORTHOLOGUE AFUA_6G03040)-RELATED"/>
    <property type="match status" value="1"/>
</dbReference>
<evidence type="ECO:0000256" key="2">
    <source>
        <dbReference type="ARBA" id="ARBA00022692"/>
    </source>
</evidence>
<comment type="caution">
    <text evidence="8">The sequence shown here is derived from an EMBL/GenBank/DDBJ whole genome shotgun (WGS) entry which is preliminary data.</text>
</comment>
<dbReference type="GO" id="GO:0022857">
    <property type="term" value="F:transmembrane transporter activity"/>
    <property type="evidence" value="ECO:0007669"/>
    <property type="project" value="InterPro"/>
</dbReference>
<evidence type="ECO:0000256" key="6">
    <source>
        <dbReference type="SAM" id="Phobius"/>
    </source>
</evidence>
<feature type="transmembrane region" description="Helical" evidence="6">
    <location>
        <begin position="412"/>
        <end position="432"/>
    </location>
</feature>
<keyword evidence="3 6" id="KW-1133">Transmembrane helix</keyword>
<feature type="transmembrane region" description="Helical" evidence="6">
    <location>
        <begin position="137"/>
        <end position="158"/>
    </location>
</feature>
<dbReference type="Gene3D" id="1.20.1720.10">
    <property type="entry name" value="Multidrug resistance protein D"/>
    <property type="match status" value="1"/>
</dbReference>
<sequence length="561" mass="59923">MDNTLTSTMREKSSSSSVEPSEDTIVESAEDAQPTPPTLPLARYLILAAAISLGFFLALLDTSIVATSLYAIAIEFQEVDNINWVALSYTLAYLSCAVLFARISDVIGRKVAYLTAYAIFVAFSLACGWSKSLTQLIVFRALQGIGGSGLYSLSMILLPEVSSLKSQQYVGLLVGATLAMSGVMGPLLGGALTEYANWRWVFWINGPLGAASAGAFFLAWPDKKYLRPMKRRTWGEVDFLGSFLLVAAACLIVFPFQNSSSKTGQWSDPVFIAPLVVGVACAIALLVWQAVVERKWPHDMAAAFPMVLLRNRIYALAVVNSLLLGFVYLLAIFVFPIRFQVVNNKTPFQAGLMLLPMLGATALASYLGGAINSKRNWIPETLAAAGILMLLGCALEMTAGAGEALEPKVLGFLAFLGFGFGLSATCTTLTAIMEAPLQESAPAHGIIAQMRILGGSLGIAASSAILGVKMKDHVTATLSSEQRDQLGDVGSAAIYQAAEKQAIRDAYTAALRTDMAVCCGVLAAATLCAVAMYKKTGQRVSLVEMQKRQREAAARMQQAGR</sequence>
<feature type="transmembrane region" description="Helical" evidence="6">
    <location>
        <begin position="84"/>
        <end position="104"/>
    </location>
</feature>
<accession>A0AA40EQP3</accession>
<feature type="transmembrane region" description="Helical" evidence="6">
    <location>
        <begin position="348"/>
        <end position="369"/>
    </location>
</feature>
<name>A0AA40EQP3_9PEZI</name>
<feature type="compositionally biased region" description="Acidic residues" evidence="5">
    <location>
        <begin position="20"/>
        <end position="30"/>
    </location>
</feature>
<feature type="transmembrane region" description="Helical" evidence="6">
    <location>
        <begin position="239"/>
        <end position="258"/>
    </location>
</feature>
<dbReference type="Pfam" id="PF07690">
    <property type="entry name" value="MFS_1"/>
    <property type="match status" value="1"/>
</dbReference>
<feature type="transmembrane region" description="Helical" evidence="6">
    <location>
        <begin position="270"/>
        <end position="292"/>
    </location>
</feature>
<keyword evidence="4 6" id="KW-0472">Membrane</keyword>
<evidence type="ECO:0000313" key="8">
    <source>
        <dbReference type="EMBL" id="KAK0743736.1"/>
    </source>
</evidence>
<dbReference type="InterPro" id="IPR020846">
    <property type="entry name" value="MFS_dom"/>
</dbReference>
<dbReference type="Proteomes" id="UP001172155">
    <property type="component" value="Unassembled WGS sequence"/>
</dbReference>
<feature type="region of interest" description="Disordered" evidence="5">
    <location>
        <begin position="1"/>
        <end position="36"/>
    </location>
</feature>
<evidence type="ECO:0000256" key="1">
    <source>
        <dbReference type="ARBA" id="ARBA00004141"/>
    </source>
</evidence>
<gene>
    <name evidence="8" type="ORF">B0T18DRAFT_430959</name>
</gene>
<feature type="transmembrane region" description="Helical" evidence="6">
    <location>
        <begin position="170"/>
        <end position="188"/>
    </location>
</feature>
<dbReference type="InterPro" id="IPR011701">
    <property type="entry name" value="MFS"/>
</dbReference>
<keyword evidence="2 6" id="KW-0812">Transmembrane</keyword>
<organism evidence="8 9">
    <name type="scientific">Schizothecium vesticola</name>
    <dbReference type="NCBI Taxonomy" id="314040"/>
    <lineage>
        <taxon>Eukaryota</taxon>
        <taxon>Fungi</taxon>
        <taxon>Dikarya</taxon>
        <taxon>Ascomycota</taxon>
        <taxon>Pezizomycotina</taxon>
        <taxon>Sordariomycetes</taxon>
        <taxon>Sordariomycetidae</taxon>
        <taxon>Sordariales</taxon>
        <taxon>Schizotheciaceae</taxon>
        <taxon>Schizothecium</taxon>
    </lineage>
</organism>
<evidence type="ECO:0000313" key="9">
    <source>
        <dbReference type="Proteomes" id="UP001172155"/>
    </source>
</evidence>
<dbReference type="InterPro" id="IPR036259">
    <property type="entry name" value="MFS_trans_sf"/>
</dbReference>
<evidence type="ECO:0000259" key="7">
    <source>
        <dbReference type="PROSITE" id="PS50850"/>
    </source>
</evidence>
<feature type="transmembrane region" description="Helical" evidence="6">
    <location>
        <begin position="452"/>
        <end position="470"/>
    </location>
</feature>
<dbReference type="PANTHER" id="PTHR23501">
    <property type="entry name" value="MAJOR FACILITATOR SUPERFAMILY"/>
    <property type="match status" value="1"/>
</dbReference>
<keyword evidence="9" id="KW-1185">Reference proteome</keyword>
<feature type="transmembrane region" description="Helical" evidence="6">
    <location>
        <begin position="200"/>
        <end position="219"/>
    </location>
</feature>
<comment type="subcellular location">
    <subcellularLocation>
        <location evidence="1">Membrane</location>
        <topology evidence="1">Multi-pass membrane protein</topology>
    </subcellularLocation>
</comment>
<evidence type="ECO:0000256" key="5">
    <source>
        <dbReference type="SAM" id="MobiDB-lite"/>
    </source>
</evidence>
<feature type="transmembrane region" description="Helical" evidence="6">
    <location>
        <begin position="111"/>
        <end position="131"/>
    </location>
</feature>
<evidence type="ECO:0000256" key="3">
    <source>
        <dbReference type="ARBA" id="ARBA00022989"/>
    </source>
</evidence>
<dbReference type="AlphaFoldDB" id="A0AA40EQP3"/>
<protein>
    <submittedName>
        <fullName evidence="8">Major facilitator superfamily transporter</fullName>
    </submittedName>
</protein>
<reference evidence="8" key="1">
    <citation type="submission" date="2023-06" db="EMBL/GenBank/DDBJ databases">
        <title>Genome-scale phylogeny and comparative genomics of the fungal order Sordariales.</title>
        <authorList>
            <consortium name="Lawrence Berkeley National Laboratory"/>
            <person name="Hensen N."/>
            <person name="Bonometti L."/>
            <person name="Westerberg I."/>
            <person name="Brannstrom I.O."/>
            <person name="Guillou S."/>
            <person name="Cros-Aarteil S."/>
            <person name="Calhoun S."/>
            <person name="Haridas S."/>
            <person name="Kuo A."/>
            <person name="Mondo S."/>
            <person name="Pangilinan J."/>
            <person name="Riley R."/>
            <person name="LaButti K."/>
            <person name="Andreopoulos B."/>
            <person name="Lipzen A."/>
            <person name="Chen C."/>
            <person name="Yanf M."/>
            <person name="Daum C."/>
            <person name="Ng V."/>
            <person name="Clum A."/>
            <person name="Steindorff A."/>
            <person name="Ohm R."/>
            <person name="Martin F."/>
            <person name="Silar P."/>
            <person name="Natvig D."/>
            <person name="Lalanne C."/>
            <person name="Gautier V."/>
            <person name="Ament-velasquez S.L."/>
            <person name="Kruys A."/>
            <person name="Hutchinson M.I."/>
            <person name="Powell A.J."/>
            <person name="Barry K."/>
            <person name="Miller A.N."/>
            <person name="Grigoriev I.V."/>
            <person name="Debuchy R."/>
            <person name="Gladieux P."/>
            <person name="Thoren M.H."/>
            <person name="Johannesson H."/>
        </authorList>
    </citation>
    <scope>NUCLEOTIDE SEQUENCE</scope>
    <source>
        <strain evidence="8">SMH3187-1</strain>
    </source>
</reference>
<proteinExistence type="predicted"/>
<dbReference type="SUPFAM" id="SSF103473">
    <property type="entry name" value="MFS general substrate transporter"/>
    <property type="match status" value="1"/>
</dbReference>